<keyword evidence="3" id="KW-1185">Reference proteome</keyword>
<organism evidence="2 3">
    <name type="scientific">Favolaschia claudopus</name>
    <dbReference type="NCBI Taxonomy" id="2862362"/>
    <lineage>
        <taxon>Eukaryota</taxon>
        <taxon>Fungi</taxon>
        <taxon>Dikarya</taxon>
        <taxon>Basidiomycota</taxon>
        <taxon>Agaricomycotina</taxon>
        <taxon>Agaricomycetes</taxon>
        <taxon>Agaricomycetidae</taxon>
        <taxon>Agaricales</taxon>
        <taxon>Marasmiineae</taxon>
        <taxon>Mycenaceae</taxon>
        <taxon>Favolaschia</taxon>
    </lineage>
</organism>
<reference evidence="2 3" key="1">
    <citation type="journal article" date="2024" name="J Genomics">
        <title>Draft genome sequencing and assembly of Favolaschia claudopus CIRM-BRFM 2984 isolated from oak limbs.</title>
        <authorList>
            <person name="Navarro D."/>
            <person name="Drula E."/>
            <person name="Chaduli D."/>
            <person name="Cazenave R."/>
            <person name="Ahrendt S."/>
            <person name="Wang J."/>
            <person name="Lipzen A."/>
            <person name="Daum C."/>
            <person name="Barry K."/>
            <person name="Grigoriev I.V."/>
            <person name="Favel A."/>
            <person name="Rosso M.N."/>
            <person name="Martin F."/>
        </authorList>
    </citation>
    <scope>NUCLEOTIDE SEQUENCE [LARGE SCALE GENOMIC DNA]</scope>
    <source>
        <strain evidence="2 3">CIRM-BRFM 2984</strain>
    </source>
</reference>
<dbReference type="EMBL" id="JAWWNJ010000007">
    <property type="protein sequence ID" value="KAK7051928.1"/>
    <property type="molecule type" value="Genomic_DNA"/>
</dbReference>
<evidence type="ECO:0000256" key="1">
    <source>
        <dbReference type="SAM" id="MobiDB-lite"/>
    </source>
</evidence>
<proteinExistence type="predicted"/>
<evidence type="ECO:0000313" key="2">
    <source>
        <dbReference type="EMBL" id="KAK7051928.1"/>
    </source>
</evidence>
<name>A0AAW0DJ83_9AGAR</name>
<feature type="region of interest" description="Disordered" evidence="1">
    <location>
        <begin position="261"/>
        <end position="288"/>
    </location>
</feature>
<accession>A0AAW0DJ83</accession>
<dbReference type="AlphaFoldDB" id="A0AAW0DJ83"/>
<sequence length="423" mass="46054">MLSAGLVYQFSQELVSTLLASICPFDSGADEDTARTRRIPVTALPPHGRRLVLLQGRADDFTSNLGEYGAQQFPDSAGGWLQPSASDDDPFLGDACWSPTLTVSRSPPRLHLAPLPLYIVLPFLAAMTNLHMLRFMSPLLFFRSHIGYIVSIDIDISASPSFLPFVLILLVNVQPPSRLPALLCSVSHFFFPPLSPSMPSSPSRLLPSLLRYPFTRVMRIRALSTVVPPFPSSTYHLPASSLKLSPLFAFSSFSPPLSLPISSSTSTSPNGPSDIPSTAPPLHLRLPRRPPDAPILQMPLPSPIPTLFSWPGNTTATVTIPRTCKCWSEATTQTSCAPRLNHAGLDVVSSLSFRFANVVSPRRPSILYDPASVPADYGFLLYSAHTYTHTTLATASSPSLSATTFLLIRTFFSHAQSTYITYT</sequence>
<comment type="caution">
    <text evidence="2">The sequence shown here is derived from an EMBL/GenBank/DDBJ whole genome shotgun (WGS) entry which is preliminary data.</text>
</comment>
<dbReference type="Proteomes" id="UP001362999">
    <property type="component" value="Unassembled WGS sequence"/>
</dbReference>
<gene>
    <name evidence="2" type="ORF">R3P38DRAFT_3594066</name>
</gene>
<protein>
    <submittedName>
        <fullName evidence="2">Uncharacterized protein</fullName>
    </submittedName>
</protein>
<evidence type="ECO:0000313" key="3">
    <source>
        <dbReference type="Proteomes" id="UP001362999"/>
    </source>
</evidence>